<feature type="compositionally biased region" description="Low complexity" evidence="1">
    <location>
        <begin position="7"/>
        <end position="21"/>
    </location>
</feature>
<evidence type="ECO:0000256" key="1">
    <source>
        <dbReference type="SAM" id="MobiDB-lite"/>
    </source>
</evidence>
<sequence length="272" mass="28679">MKHLRQTTGTHPRPATTATAPDSGPVVVLIDNPRIDNDALEWAAAEAAARGSDLRIVYAFPWTYLLDPGGNVTVELRGRVDAQAKVAAAVRRAGRVAPTISISTCVVPGWGSRSLVREARRAGDQALVVTSRSQCRLVRTIASRTGASLAVIGLADQQAAGSSAGRVVVDGGSLAATAFGFQSARRRASGITIVGTVQRDELSVWRKFFPGVDVRQRRTPDPTAGILLAESLGAALTVVARDHDGSSAYDVLRLAPGPVVLVGSGPRYRTRR</sequence>
<gene>
    <name evidence="3" type="ORF">FB475_5876</name>
</gene>
<dbReference type="InterPro" id="IPR006016">
    <property type="entry name" value="UspA"/>
</dbReference>
<keyword evidence="4" id="KW-1185">Reference proteome</keyword>
<protein>
    <submittedName>
        <fullName evidence="3">Universal stress protein family protein</fullName>
    </submittedName>
</protein>
<dbReference type="SUPFAM" id="SSF52402">
    <property type="entry name" value="Adenine nucleotide alpha hydrolases-like"/>
    <property type="match status" value="1"/>
</dbReference>
<dbReference type="Pfam" id="PF00582">
    <property type="entry name" value="Usp"/>
    <property type="match status" value="1"/>
</dbReference>
<dbReference type="OrthoDB" id="3822402at2"/>
<dbReference type="Proteomes" id="UP000316298">
    <property type="component" value="Unassembled WGS sequence"/>
</dbReference>
<dbReference type="AlphaFoldDB" id="A0A542DSZ2"/>
<evidence type="ECO:0000313" key="3">
    <source>
        <dbReference type="EMBL" id="TQJ06221.1"/>
    </source>
</evidence>
<dbReference type="RefSeq" id="WP_141860353.1">
    <property type="nucleotide sequence ID" value="NZ_BAAAKA010000014.1"/>
</dbReference>
<feature type="region of interest" description="Disordered" evidence="1">
    <location>
        <begin position="1"/>
        <end position="24"/>
    </location>
</feature>
<proteinExistence type="predicted"/>
<organism evidence="3 4">
    <name type="scientific">Kribbella jejuensis</name>
    <dbReference type="NCBI Taxonomy" id="236068"/>
    <lineage>
        <taxon>Bacteria</taxon>
        <taxon>Bacillati</taxon>
        <taxon>Actinomycetota</taxon>
        <taxon>Actinomycetes</taxon>
        <taxon>Propionibacteriales</taxon>
        <taxon>Kribbellaceae</taxon>
        <taxon>Kribbella</taxon>
    </lineage>
</organism>
<feature type="domain" description="UspA" evidence="2">
    <location>
        <begin position="25"/>
        <end position="139"/>
    </location>
</feature>
<comment type="caution">
    <text evidence="3">The sequence shown here is derived from an EMBL/GenBank/DDBJ whole genome shotgun (WGS) entry which is preliminary data.</text>
</comment>
<reference evidence="3 4" key="1">
    <citation type="submission" date="2019-06" db="EMBL/GenBank/DDBJ databases">
        <title>Sequencing the genomes of 1000 actinobacteria strains.</title>
        <authorList>
            <person name="Klenk H.-P."/>
        </authorList>
    </citation>
    <scope>NUCLEOTIDE SEQUENCE [LARGE SCALE GENOMIC DNA]</scope>
    <source>
        <strain evidence="3 4">DSM 17305</strain>
    </source>
</reference>
<dbReference type="InterPro" id="IPR014729">
    <property type="entry name" value="Rossmann-like_a/b/a_fold"/>
</dbReference>
<evidence type="ECO:0000313" key="4">
    <source>
        <dbReference type="Proteomes" id="UP000316298"/>
    </source>
</evidence>
<dbReference type="EMBL" id="VFMM01000003">
    <property type="protein sequence ID" value="TQJ06221.1"/>
    <property type="molecule type" value="Genomic_DNA"/>
</dbReference>
<name>A0A542DSZ2_9ACTN</name>
<accession>A0A542DSZ2</accession>
<dbReference type="Gene3D" id="3.40.50.620">
    <property type="entry name" value="HUPs"/>
    <property type="match status" value="1"/>
</dbReference>
<evidence type="ECO:0000259" key="2">
    <source>
        <dbReference type="Pfam" id="PF00582"/>
    </source>
</evidence>